<comment type="caution">
    <text evidence="2">The sequence shown here is derived from an EMBL/GenBank/DDBJ whole genome shotgun (WGS) entry which is preliminary data.</text>
</comment>
<dbReference type="EMBL" id="JACJTA010000052">
    <property type="protein sequence ID" value="MBD2606961.1"/>
    <property type="molecule type" value="Genomic_DNA"/>
</dbReference>
<accession>A0ABR8GV55</accession>
<reference evidence="2 3" key="1">
    <citation type="journal article" date="2020" name="ISME J.">
        <title>Comparative genomics reveals insights into cyanobacterial evolution and habitat adaptation.</title>
        <authorList>
            <person name="Chen M.Y."/>
            <person name="Teng W.K."/>
            <person name="Zhao L."/>
            <person name="Hu C.X."/>
            <person name="Zhou Y.K."/>
            <person name="Han B.P."/>
            <person name="Song L.R."/>
            <person name="Shu W.S."/>
        </authorList>
    </citation>
    <scope>NUCLEOTIDE SEQUENCE [LARGE SCALE GENOMIC DNA]</scope>
    <source>
        <strain evidence="2 3">FACHB-248</strain>
    </source>
</reference>
<name>A0ABR8GV55_9CYAN</name>
<evidence type="ECO:0000313" key="3">
    <source>
        <dbReference type="Proteomes" id="UP000660380"/>
    </source>
</evidence>
<protein>
    <submittedName>
        <fullName evidence="2">Uncharacterized protein</fullName>
    </submittedName>
</protein>
<gene>
    <name evidence="2" type="ORF">H6G81_21090</name>
</gene>
<sequence>MSICFNGFKVELSANMFTAYVQDMPDNRGLRELREKLQSDWFLHWRSGKVYGIPKVNVSQLTQSFGKPVELKCDEHLQLLADRINSVLPDTAASATARADLPHQHHNRADGSSNKSY</sequence>
<keyword evidence="3" id="KW-1185">Reference proteome</keyword>
<organism evidence="2 3">
    <name type="scientific">Scytonema hofmannii FACHB-248</name>
    <dbReference type="NCBI Taxonomy" id="1842502"/>
    <lineage>
        <taxon>Bacteria</taxon>
        <taxon>Bacillati</taxon>
        <taxon>Cyanobacteriota</taxon>
        <taxon>Cyanophyceae</taxon>
        <taxon>Nostocales</taxon>
        <taxon>Scytonemataceae</taxon>
        <taxon>Scytonema</taxon>
    </lineage>
</organism>
<evidence type="ECO:0000256" key="1">
    <source>
        <dbReference type="SAM" id="MobiDB-lite"/>
    </source>
</evidence>
<feature type="region of interest" description="Disordered" evidence="1">
    <location>
        <begin position="95"/>
        <end position="117"/>
    </location>
</feature>
<dbReference type="Proteomes" id="UP000660380">
    <property type="component" value="Unassembled WGS sequence"/>
</dbReference>
<proteinExistence type="predicted"/>
<dbReference type="RefSeq" id="WP_144238146.1">
    <property type="nucleotide sequence ID" value="NZ_JACJTA010000052.1"/>
</dbReference>
<evidence type="ECO:0000313" key="2">
    <source>
        <dbReference type="EMBL" id="MBD2606961.1"/>
    </source>
</evidence>
<feature type="compositionally biased region" description="Basic and acidic residues" evidence="1">
    <location>
        <begin position="100"/>
        <end position="109"/>
    </location>
</feature>